<comment type="subcellular location">
    <subcellularLocation>
        <location evidence="1">Golgi apparatus membrane</location>
        <topology evidence="1">Peripheral membrane protein</topology>
        <orientation evidence="1">Cytoplasmic side</orientation>
    </subcellularLocation>
</comment>
<evidence type="ECO:0000313" key="6">
    <source>
        <dbReference type="Proteomes" id="UP000247892"/>
    </source>
</evidence>
<dbReference type="Gene3D" id="1.10.3630.10">
    <property type="entry name" value="yeast vps74-n-term truncation variant domain like"/>
    <property type="match status" value="1"/>
</dbReference>
<dbReference type="GO" id="GO:0005737">
    <property type="term" value="C:cytoplasm"/>
    <property type="evidence" value="ECO:0007669"/>
    <property type="project" value="UniProtKB-ARBA"/>
</dbReference>
<dbReference type="Pfam" id="PF05719">
    <property type="entry name" value="GPP34"/>
    <property type="match status" value="1"/>
</dbReference>
<comment type="caution">
    <text evidence="5">The sequence shown here is derived from an EMBL/GenBank/DDBJ whole genome shotgun (WGS) entry which is preliminary data.</text>
</comment>
<name>A0A318LUL6_9PSEU</name>
<evidence type="ECO:0000256" key="4">
    <source>
        <dbReference type="ARBA" id="ARBA00023136"/>
    </source>
</evidence>
<accession>A0A318LUL6</accession>
<dbReference type="GO" id="GO:0012505">
    <property type="term" value="C:endomembrane system"/>
    <property type="evidence" value="ECO:0007669"/>
    <property type="project" value="UniProtKB-ARBA"/>
</dbReference>
<evidence type="ECO:0008006" key="7">
    <source>
        <dbReference type="Google" id="ProtNLM"/>
    </source>
</evidence>
<dbReference type="OrthoDB" id="4717569at2"/>
<dbReference type="InterPro" id="IPR038261">
    <property type="entry name" value="GPP34-like_sf"/>
</dbReference>
<dbReference type="InterPro" id="IPR008628">
    <property type="entry name" value="GPP34-like"/>
</dbReference>
<protein>
    <recommendedName>
        <fullName evidence="7">GPP34 family phosphoprotein</fullName>
    </recommendedName>
</protein>
<evidence type="ECO:0000256" key="2">
    <source>
        <dbReference type="ARBA" id="ARBA00023034"/>
    </source>
</evidence>
<keyword evidence="3" id="KW-0446">Lipid-binding</keyword>
<evidence type="ECO:0000256" key="1">
    <source>
        <dbReference type="ARBA" id="ARBA00004255"/>
    </source>
</evidence>
<keyword evidence="4" id="KW-0472">Membrane</keyword>
<organism evidence="5 6">
    <name type="scientific">Prauserella flavalba</name>
    <dbReference type="NCBI Taxonomy" id="1477506"/>
    <lineage>
        <taxon>Bacteria</taxon>
        <taxon>Bacillati</taxon>
        <taxon>Actinomycetota</taxon>
        <taxon>Actinomycetes</taxon>
        <taxon>Pseudonocardiales</taxon>
        <taxon>Pseudonocardiaceae</taxon>
        <taxon>Prauserella</taxon>
    </lineage>
</organism>
<proteinExistence type="predicted"/>
<dbReference type="EMBL" id="MASU01000005">
    <property type="protein sequence ID" value="PXY36097.1"/>
    <property type="molecule type" value="Genomic_DNA"/>
</dbReference>
<reference evidence="5 6" key="1">
    <citation type="submission" date="2016-07" db="EMBL/GenBank/DDBJ databases">
        <title>Draft genome sequence of Prauserella sp. YIM 121212, isolated from alkaline soil.</title>
        <authorList>
            <person name="Ruckert C."/>
            <person name="Albersmeier A."/>
            <person name="Jiang C.-L."/>
            <person name="Jiang Y."/>
            <person name="Kalinowski J."/>
            <person name="Schneider O."/>
            <person name="Winkler A."/>
            <person name="Zotchev S.B."/>
        </authorList>
    </citation>
    <scope>NUCLEOTIDE SEQUENCE [LARGE SCALE GENOMIC DNA]</scope>
    <source>
        <strain evidence="5 6">YIM 121212</strain>
    </source>
</reference>
<evidence type="ECO:0000313" key="5">
    <source>
        <dbReference type="EMBL" id="PXY36097.1"/>
    </source>
</evidence>
<dbReference type="AlphaFoldDB" id="A0A318LUL6"/>
<gene>
    <name evidence="5" type="ORF">BA062_11685</name>
</gene>
<dbReference type="Proteomes" id="UP000247892">
    <property type="component" value="Unassembled WGS sequence"/>
</dbReference>
<evidence type="ECO:0000256" key="3">
    <source>
        <dbReference type="ARBA" id="ARBA00023121"/>
    </source>
</evidence>
<dbReference type="GO" id="GO:0070273">
    <property type="term" value="F:phosphatidylinositol-4-phosphate binding"/>
    <property type="evidence" value="ECO:0007669"/>
    <property type="project" value="InterPro"/>
</dbReference>
<keyword evidence="6" id="KW-1185">Reference proteome</keyword>
<keyword evidence="2" id="KW-0333">Golgi apparatus</keyword>
<sequence>MTEVRSTLPAKALLLAYDRRKQRLTGTGQLGHLMRAAALAELMLRGYLTDDGGKAHPVSAPPGPEDSVLRYVWDQIERDPPRTWRRWVAKDRARTMELAREELVRAHVFRAEPRRVLGLFPTVRLTLRQPLVAKRLSEQVGRAVRGSQPASRVTPEVGVLAALASAGQLKLVLSGKDRKRHKARLGQLGSPVEPVVTALQRAVSAQNGAHSGG</sequence>